<feature type="transmembrane region" description="Helical" evidence="1">
    <location>
        <begin position="103"/>
        <end position="126"/>
    </location>
</feature>
<comment type="caution">
    <text evidence="2">The sequence shown here is derived from an EMBL/GenBank/DDBJ whole genome shotgun (WGS) entry which is preliminary data.</text>
</comment>
<dbReference type="RefSeq" id="WP_053967171.1">
    <property type="nucleotide sequence ID" value="NZ_LIUF01000002.1"/>
</dbReference>
<organism evidence="2 3">
    <name type="scientific">Haloarcula rubripromontorii</name>
    <dbReference type="NCBI Taxonomy" id="1705562"/>
    <lineage>
        <taxon>Archaea</taxon>
        <taxon>Methanobacteriati</taxon>
        <taxon>Methanobacteriota</taxon>
        <taxon>Stenosarchaea group</taxon>
        <taxon>Halobacteria</taxon>
        <taxon>Halobacteriales</taxon>
        <taxon>Haloarculaceae</taxon>
        <taxon>Haloarcula</taxon>
    </lineage>
</organism>
<dbReference type="PATRIC" id="fig|1705562.3.peg.2251"/>
<sequence length="146" mass="14780">MDDIDPDTQPSMSANEATQKVLRTDLAIGIGGAVLGYAEAGTALVGVLAVVVGFGLLTGIAMAVVEHDAVPGVYPEVAALASFIVLAGAVAGLVTLSEGPTTLVLAAVLSGFGVGVIGNRLLYGIVFDVPAYRLTRVREGAQSRSR</sequence>
<dbReference type="EMBL" id="LIUF01000002">
    <property type="protein sequence ID" value="KOX93473.1"/>
    <property type="molecule type" value="Genomic_DNA"/>
</dbReference>
<dbReference type="Proteomes" id="UP000037729">
    <property type="component" value="Unassembled WGS sequence"/>
</dbReference>
<reference evidence="2 3" key="1">
    <citation type="submission" date="2015-08" db="EMBL/GenBank/DDBJ databases">
        <title>Genomes of Isolates from Cabo Rojo, PR.</title>
        <authorList>
            <person name="Sanchez-Nieves R.L."/>
            <person name="Montalvo-Rodriguez R."/>
        </authorList>
    </citation>
    <scope>NUCLEOTIDE SEQUENCE [LARGE SCALE GENOMIC DNA]</scope>
    <source>
        <strain evidence="2 3">SL3</strain>
    </source>
</reference>
<keyword evidence="1" id="KW-0472">Membrane</keyword>
<dbReference type="STRING" id="1705562.AMS69_05975"/>
<dbReference type="OrthoDB" id="220948at2157"/>
<proteinExistence type="predicted"/>
<evidence type="ECO:0000313" key="3">
    <source>
        <dbReference type="Proteomes" id="UP000037729"/>
    </source>
</evidence>
<dbReference type="AlphaFoldDB" id="A0A0N0BPA0"/>
<accession>A0A0N0BPA0</accession>
<keyword evidence="1" id="KW-0812">Transmembrane</keyword>
<name>A0A0N0BPA0_9EURY</name>
<feature type="transmembrane region" description="Helical" evidence="1">
    <location>
        <begin position="44"/>
        <end position="65"/>
    </location>
</feature>
<evidence type="ECO:0000313" key="2">
    <source>
        <dbReference type="EMBL" id="KOX93473.1"/>
    </source>
</evidence>
<gene>
    <name evidence="2" type="ORF">AMS69_05975</name>
</gene>
<protein>
    <submittedName>
        <fullName evidence="2">Uncharacterized protein</fullName>
    </submittedName>
</protein>
<keyword evidence="1" id="KW-1133">Transmembrane helix</keyword>
<feature type="transmembrane region" description="Helical" evidence="1">
    <location>
        <begin position="77"/>
        <end position="97"/>
    </location>
</feature>
<keyword evidence="3" id="KW-1185">Reference proteome</keyword>
<evidence type="ECO:0000256" key="1">
    <source>
        <dbReference type="SAM" id="Phobius"/>
    </source>
</evidence>